<keyword evidence="8" id="KW-1015">Disulfide bond</keyword>
<dbReference type="PROSITE" id="PS50092">
    <property type="entry name" value="TSP1"/>
    <property type="match status" value="1"/>
</dbReference>
<proteinExistence type="predicted"/>
<comment type="subcellular location">
    <subcellularLocation>
        <location evidence="1">Secreted</location>
    </subcellularLocation>
</comment>
<dbReference type="Gene3D" id="2.20.100.10">
    <property type="entry name" value="Thrombospondin type-1 (TSP1) repeat"/>
    <property type="match status" value="1"/>
</dbReference>
<dbReference type="PROSITE" id="PS50215">
    <property type="entry name" value="ADAM_MEPRO"/>
    <property type="match status" value="1"/>
</dbReference>
<evidence type="ECO:0000256" key="6">
    <source>
        <dbReference type="ARBA" id="ARBA00022833"/>
    </source>
</evidence>
<keyword evidence="2" id="KW-0964">Secreted</keyword>
<dbReference type="EMBL" id="JAODUP010000660">
    <property type="protein sequence ID" value="KAK2145754.1"/>
    <property type="molecule type" value="Genomic_DNA"/>
</dbReference>
<evidence type="ECO:0000256" key="3">
    <source>
        <dbReference type="ARBA" id="ARBA00022670"/>
    </source>
</evidence>
<dbReference type="GO" id="GO:0006508">
    <property type="term" value="P:proteolysis"/>
    <property type="evidence" value="ECO:0007669"/>
    <property type="project" value="UniProtKB-KW"/>
</dbReference>
<keyword evidence="7" id="KW-0482">Metalloprotease</keyword>
<dbReference type="FunFam" id="2.20.100.10:FF:000001">
    <property type="entry name" value="semaphorin-5A isoform X1"/>
    <property type="match status" value="1"/>
</dbReference>
<dbReference type="InterPro" id="IPR036383">
    <property type="entry name" value="TSP1_rpt_sf"/>
</dbReference>
<feature type="binding site" evidence="10">
    <location>
        <position position="53"/>
    </location>
    <ligand>
        <name>Zn(2+)</name>
        <dbReference type="ChEBI" id="CHEBI:29105"/>
        <note>catalytic</note>
    </ligand>
</feature>
<feature type="binding site" evidence="10">
    <location>
        <position position="49"/>
    </location>
    <ligand>
        <name>Zn(2+)</name>
        <dbReference type="ChEBI" id="CHEBI:29105"/>
        <note>catalytic</note>
    </ligand>
</feature>
<feature type="binding site" evidence="10">
    <location>
        <position position="59"/>
    </location>
    <ligand>
        <name>Zn(2+)</name>
        <dbReference type="ChEBI" id="CHEBI:29105"/>
        <note>catalytic</note>
    </ligand>
</feature>
<dbReference type="GO" id="GO:0031012">
    <property type="term" value="C:extracellular matrix"/>
    <property type="evidence" value="ECO:0007669"/>
    <property type="project" value="TreeGrafter"/>
</dbReference>
<evidence type="ECO:0000256" key="5">
    <source>
        <dbReference type="ARBA" id="ARBA00022801"/>
    </source>
</evidence>
<dbReference type="SMART" id="SM00209">
    <property type="entry name" value="TSP1"/>
    <property type="match status" value="1"/>
</dbReference>
<dbReference type="PANTHER" id="PTHR13723">
    <property type="entry name" value="ADAMTS A DISINTEGRIN AND METALLOPROTEASE WITH THROMBOSPONDIN MOTIFS PROTEASE"/>
    <property type="match status" value="1"/>
</dbReference>
<keyword evidence="13" id="KW-1185">Reference proteome</keyword>
<keyword evidence="5" id="KW-0378">Hydrolase</keyword>
<dbReference type="InterPro" id="IPR001590">
    <property type="entry name" value="Peptidase_M12B"/>
</dbReference>
<sequence>MYGHDPDESRSRQTFISPGLAELGTMCTPHKSCSIIEDNGLSSAFTVAHELGHVFSLPHDEHEVCDRYHQPNEKHQMKAMAGTLDHTMQPWSWSDCSRGYMAEFIESGLGECLRNRPEHRLYVKHVEPKCNRLWCQNKKYRTCITQHMPWADGTTCAPGAWCQRGVCIPRRQPMPIHGGWSSWTPYSNCTLPCAGGVKVSERTCDNPVLVFSFDPRNGGSFCTGAGRRYKSCNIQCAKFNGKWYNINGLDKSVRWLPKYTGVGLDERCKLICRANGTAAFYPLSRKVIDGTKCGLDTSDMCINGKCVVRIQRCSMRIWIICDDRNGFLSLSLSLCVCVCVYKHINLFQLYKYTCMHIMHLHL</sequence>
<dbReference type="AlphaFoldDB" id="A0AAD9J388"/>
<evidence type="ECO:0000256" key="1">
    <source>
        <dbReference type="ARBA" id="ARBA00004613"/>
    </source>
</evidence>
<dbReference type="InterPro" id="IPR050439">
    <property type="entry name" value="ADAMTS_ADAMTS-like"/>
</dbReference>
<dbReference type="GO" id="GO:0004222">
    <property type="term" value="F:metalloendopeptidase activity"/>
    <property type="evidence" value="ECO:0007669"/>
    <property type="project" value="InterPro"/>
</dbReference>
<name>A0AAD9J388_9ANNE</name>
<accession>A0AAD9J388</accession>
<dbReference type="Gene3D" id="3.40.390.10">
    <property type="entry name" value="Collagenase (Catalytic Domain)"/>
    <property type="match status" value="1"/>
</dbReference>
<evidence type="ECO:0000256" key="8">
    <source>
        <dbReference type="ARBA" id="ARBA00023157"/>
    </source>
</evidence>
<evidence type="ECO:0000313" key="12">
    <source>
        <dbReference type="EMBL" id="KAK2145754.1"/>
    </source>
</evidence>
<evidence type="ECO:0000256" key="10">
    <source>
        <dbReference type="PROSITE-ProRule" id="PRU00276"/>
    </source>
</evidence>
<dbReference type="PANTHER" id="PTHR13723:SF278">
    <property type="entry name" value="ADAM METALLOPEPTIDASE WITH THROMBOSPONDIN TYPE 1 MOTIF A, ISOFORM B"/>
    <property type="match status" value="1"/>
</dbReference>
<keyword evidence="3" id="KW-0645">Protease</keyword>
<dbReference type="GO" id="GO:0005576">
    <property type="term" value="C:extracellular region"/>
    <property type="evidence" value="ECO:0007669"/>
    <property type="project" value="UniProtKB-SubCell"/>
</dbReference>
<keyword evidence="9" id="KW-0325">Glycoprotein</keyword>
<dbReference type="SUPFAM" id="SSF55486">
    <property type="entry name" value="Metalloproteases ('zincins'), catalytic domain"/>
    <property type="match status" value="1"/>
</dbReference>
<dbReference type="GO" id="GO:0046872">
    <property type="term" value="F:metal ion binding"/>
    <property type="evidence" value="ECO:0007669"/>
    <property type="project" value="UniProtKB-KW"/>
</dbReference>
<keyword evidence="6 10" id="KW-0862">Zinc</keyword>
<evidence type="ECO:0000256" key="9">
    <source>
        <dbReference type="ARBA" id="ARBA00023180"/>
    </source>
</evidence>
<dbReference type="Pfam" id="PF01421">
    <property type="entry name" value="Reprolysin"/>
    <property type="match status" value="1"/>
</dbReference>
<feature type="active site" evidence="10">
    <location>
        <position position="50"/>
    </location>
</feature>
<evidence type="ECO:0000313" key="13">
    <source>
        <dbReference type="Proteomes" id="UP001208570"/>
    </source>
</evidence>
<dbReference type="Pfam" id="PF00090">
    <property type="entry name" value="TSP_1"/>
    <property type="match status" value="1"/>
</dbReference>
<dbReference type="InterPro" id="IPR024079">
    <property type="entry name" value="MetalloPept_cat_dom_sf"/>
</dbReference>
<dbReference type="GO" id="GO:0030198">
    <property type="term" value="P:extracellular matrix organization"/>
    <property type="evidence" value="ECO:0007669"/>
    <property type="project" value="TreeGrafter"/>
</dbReference>
<evidence type="ECO:0000259" key="11">
    <source>
        <dbReference type="PROSITE" id="PS50215"/>
    </source>
</evidence>
<feature type="domain" description="Peptidase M12B" evidence="11">
    <location>
        <begin position="1"/>
        <end position="117"/>
    </location>
</feature>
<evidence type="ECO:0000256" key="4">
    <source>
        <dbReference type="ARBA" id="ARBA00022723"/>
    </source>
</evidence>
<gene>
    <name evidence="12" type="ORF">LSH36_660g05032</name>
</gene>
<keyword evidence="4 10" id="KW-0479">Metal-binding</keyword>
<protein>
    <recommendedName>
        <fullName evidence="11">Peptidase M12B domain-containing protein</fullName>
    </recommendedName>
</protein>
<evidence type="ECO:0000256" key="2">
    <source>
        <dbReference type="ARBA" id="ARBA00022525"/>
    </source>
</evidence>
<dbReference type="SUPFAM" id="SSF82895">
    <property type="entry name" value="TSP-1 type 1 repeat"/>
    <property type="match status" value="1"/>
</dbReference>
<dbReference type="Proteomes" id="UP001208570">
    <property type="component" value="Unassembled WGS sequence"/>
</dbReference>
<comment type="caution">
    <text evidence="10">Lacks conserved residue(s) required for the propagation of feature annotation.</text>
</comment>
<evidence type="ECO:0000256" key="7">
    <source>
        <dbReference type="ARBA" id="ARBA00023049"/>
    </source>
</evidence>
<dbReference type="InterPro" id="IPR000884">
    <property type="entry name" value="TSP1_rpt"/>
</dbReference>
<comment type="caution">
    <text evidence="12">The sequence shown here is derived from an EMBL/GenBank/DDBJ whole genome shotgun (WGS) entry which is preliminary data.</text>
</comment>
<dbReference type="InterPro" id="IPR041645">
    <property type="entry name" value="ADAMTS_CR_2"/>
</dbReference>
<reference evidence="12" key="1">
    <citation type="journal article" date="2023" name="Mol. Biol. Evol.">
        <title>Third-Generation Sequencing Reveals the Adaptive Role of the Epigenome in Three Deep-Sea Polychaetes.</title>
        <authorList>
            <person name="Perez M."/>
            <person name="Aroh O."/>
            <person name="Sun Y."/>
            <person name="Lan Y."/>
            <person name="Juniper S.K."/>
            <person name="Young C.R."/>
            <person name="Angers B."/>
            <person name="Qian P.Y."/>
        </authorList>
    </citation>
    <scope>NUCLEOTIDE SEQUENCE</scope>
    <source>
        <strain evidence="12">P08H-3</strain>
    </source>
</reference>
<dbReference type="Pfam" id="PF17771">
    <property type="entry name" value="ADAMTS_CR_2"/>
    <property type="match status" value="1"/>
</dbReference>
<organism evidence="12 13">
    <name type="scientific">Paralvinella palmiformis</name>
    <dbReference type="NCBI Taxonomy" id="53620"/>
    <lineage>
        <taxon>Eukaryota</taxon>
        <taxon>Metazoa</taxon>
        <taxon>Spiralia</taxon>
        <taxon>Lophotrochozoa</taxon>
        <taxon>Annelida</taxon>
        <taxon>Polychaeta</taxon>
        <taxon>Sedentaria</taxon>
        <taxon>Canalipalpata</taxon>
        <taxon>Terebellida</taxon>
        <taxon>Terebelliformia</taxon>
        <taxon>Alvinellidae</taxon>
        <taxon>Paralvinella</taxon>
    </lineage>
</organism>